<proteinExistence type="predicted"/>
<dbReference type="EMBL" id="DVFK01000065">
    <property type="protein sequence ID" value="HIQ67787.1"/>
    <property type="molecule type" value="Genomic_DNA"/>
</dbReference>
<evidence type="ECO:0000313" key="1">
    <source>
        <dbReference type="EMBL" id="HIQ67787.1"/>
    </source>
</evidence>
<protein>
    <submittedName>
        <fullName evidence="1">Uncharacterized protein</fullName>
    </submittedName>
</protein>
<name>A0A9D0Z221_9FIRM</name>
<sequence>MKTYELIIEQRQPTCGGKSPVDVKVCTVTTDDPLAYVKNIEKDGELQMETTDQGEIIIRLDHDAKSIKYTFTEE</sequence>
<comment type="caution">
    <text evidence="1">The sequence shown here is derived from an EMBL/GenBank/DDBJ whole genome shotgun (WGS) entry which is preliminary data.</text>
</comment>
<reference evidence="1" key="1">
    <citation type="submission" date="2020-10" db="EMBL/GenBank/DDBJ databases">
        <authorList>
            <person name="Gilroy R."/>
        </authorList>
    </citation>
    <scope>NUCLEOTIDE SEQUENCE</scope>
    <source>
        <strain evidence="1">13361</strain>
    </source>
</reference>
<dbReference type="Proteomes" id="UP000886796">
    <property type="component" value="Unassembled WGS sequence"/>
</dbReference>
<dbReference type="AlphaFoldDB" id="A0A9D0Z221"/>
<reference evidence="1" key="2">
    <citation type="journal article" date="2021" name="PeerJ">
        <title>Extensive microbial diversity within the chicken gut microbiome revealed by metagenomics and culture.</title>
        <authorList>
            <person name="Gilroy R."/>
            <person name="Ravi A."/>
            <person name="Getino M."/>
            <person name="Pursley I."/>
            <person name="Horton D.L."/>
            <person name="Alikhan N.F."/>
            <person name="Baker D."/>
            <person name="Gharbi K."/>
            <person name="Hall N."/>
            <person name="Watson M."/>
            <person name="Adriaenssens E.M."/>
            <person name="Foster-Nyarko E."/>
            <person name="Jarju S."/>
            <person name="Secka A."/>
            <person name="Antonio M."/>
            <person name="Oren A."/>
            <person name="Chaudhuri R.R."/>
            <person name="La Ragione R."/>
            <person name="Hildebrand F."/>
            <person name="Pallen M.J."/>
        </authorList>
    </citation>
    <scope>NUCLEOTIDE SEQUENCE</scope>
    <source>
        <strain evidence="1">13361</strain>
    </source>
</reference>
<accession>A0A9D0Z221</accession>
<evidence type="ECO:0000313" key="2">
    <source>
        <dbReference type="Proteomes" id="UP000886796"/>
    </source>
</evidence>
<gene>
    <name evidence="1" type="ORF">IAB74_04670</name>
</gene>
<organism evidence="1 2">
    <name type="scientific">Candidatus Faecousia excrementigallinarum</name>
    <dbReference type="NCBI Taxonomy" id="2840806"/>
    <lineage>
        <taxon>Bacteria</taxon>
        <taxon>Bacillati</taxon>
        <taxon>Bacillota</taxon>
        <taxon>Clostridia</taxon>
        <taxon>Eubacteriales</taxon>
        <taxon>Oscillospiraceae</taxon>
        <taxon>Faecousia</taxon>
    </lineage>
</organism>